<comment type="catalytic activity">
    <reaction evidence="1 9">
        <text>S-ubiquitinyl-[E2 ubiquitin-conjugating enzyme]-L-cysteine + [acceptor protein]-L-lysine = [E2 ubiquitin-conjugating enzyme]-L-cysteine + N(6)-ubiquitinyl-[acceptor protein]-L-lysine.</text>
        <dbReference type="EC" id="2.3.2.27"/>
    </reaction>
</comment>
<comment type="subcellular location">
    <subcellularLocation>
        <location evidence="9">Cytoplasm</location>
    </subcellularLocation>
</comment>
<dbReference type="Pfam" id="PF18102">
    <property type="entry name" value="DTC"/>
    <property type="match status" value="1"/>
</dbReference>
<dbReference type="PROSITE" id="PS00518">
    <property type="entry name" value="ZF_RING_1"/>
    <property type="match status" value="1"/>
</dbReference>
<accession>A0A671YDH1</accession>
<dbReference type="Proteomes" id="UP000472265">
    <property type="component" value="Chromosome 6"/>
</dbReference>
<dbReference type="GO" id="GO:0008270">
    <property type="term" value="F:zinc ion binding"/>
    <property type="evidence" value="ECO:0007669"/>
    <property type="project" value="UniProtKB-KW"/>
</dbReference>
<evidence type="ECO:0000256" key="4">
    <source>
        <dbReference type="ARBA" id="ARBA00022679"/>
    </source>
</evidence>
<evidence type="ECO:0000256" key="1">
    <source>
        <dbReference type="ARBA" id="ARBA00000900"/>
    </source>
</evidence>
<evidence type="ECO:0000259" key="11">
    <source>
        <dbReference type="PROSITE" id="PS50089"/>
    </source>
</evidence>
<dbReference type="PROSITE" id="PS50089">
    <property type="entry name" value="ZF_RING_2"/>
    <property type="match status" value="1"/>
</dbReference>
<dbReference type="InterPro" id="IPR017907">
    <property type="entry name" value="Znf_RING_CS"/>
</dbReference>
<dbReference type="Ensembl" id="ENSSAUT00010062175.1">
    <property type="protein sequence ID" value="ENSSAUP00010059262.1"/>
    <property type="gene ID" value="ENSSAUG00010024090.1"/>
</dbReference>
<dbReference type="InterPro" id="IPR013083">
    <property type="entry name" value="Znf_RING/FYVE/PHD"/>
</dbReference>
<sequence length="304" mass="33492">MTTSFSDEVDKIKKKFSVDFKDLGVHHGKVNVKAHYKRSGGNSSMESHAVRALLHLCQKIATSPKNITQHQGATGFSGSTKNSSTTSEGASSGPVVNNQSEYSTCKTEDSIGEGATAGDNEDEECPICKDTFKNRKQLKCKHEFCEECLEQSKKHMGPVCPVCKDVFGVIEGIQPDGTMSSYKSDLSLPGFEDCGTIVIDYYLPSGEQTERHPNPGQRYDGTSRTAYLPDNKEGKEVLHLLQKAFNQKLIFTVGTSTTTGIENQVTWNDIHHKTSRTGGPQSFGYPDPDYLRRVRDELKAKGIE</sequence>
<dbReference type="InterPro" id="IPR039398">
    <property type="entry name" value="Deltex_fam"/>
</dbReference>
<proteinExistence type="inferred from homology"/>
<dbReference type="Gene3D" id="3.30.390.130">
    <property type="match status" value="1"/>
</dbReference>
<comment type="similarity">
    <text evidence="3 9">Belongs to the Deltex family.</text>
</comment>
<evidence type="ECO:0000256" key="10">
    <source>
        <dbReference type="SAM" id="MobiDB-lite"/>
    </source>
</evidence>
<evidence type="ECO:0000313" key="13">
    <source>
        <dbReference type="Proteomes" id="UP000472265"/>
    </source>
</evidence>
<dbReference type="GeneTree" id="ENSGT00940000154578"/>
<reference evidence="12" key="2">
    <citation type="submission" date="2025-08" db="UniProtKB">
        <authorList>
            <consortium name="Ensembl"/>
        </authorList>
    </citation>
    <scope>IDENTIFICATION</scope>
</reference>
<evidence type="ECO:0000256" key="5">
    <source>
        <dbReference type="ARBA" id="ARBA00022723"/>
    </source>
</evidence>
<dbReference type="InParanoid" id="A0A671YDH1"/>
<dbReference type="Gene3D" id="3.30.40.10">
    <property type="entry name" value="Zinc/RING finger domain, C3HC4 (zinc finger)"/>
    <property type="match status" value="1"/>
</dbReference>
<feature type="region of interest" description="Disordered" evidence="10">
    <location>
        <begin position="68"/>
        <end position="122"/>
    </location>
</feature>
<evidence type="ECO:0000256" key="9">
    <source>
        <dbReference type="RuleBase" id="RU367105"/>
    </source>
</evidence>
<feature type="compositionally biased region" description="Polar residues" evidence="10">
    <location>
        <begin position="68"/>
        <end position="105"/>
    </location>
</feature>
<evidence type="ECO:0000256" key="3">
    <source>
        <dbReference type="ARBA" id="ARBA00009413"/>
    </source>
</evidence>
<dbReference type="PANTHER" id="PTHR12622">
    <property type="entry name" value="DELTEX-RELATED"/>
    <property type="match status" value="1"/>
</dbReference>
<keyword evidence="7 9" id="KW-0862">Zinc</keyword>
<evidence type="ECO:0000313" key="12">
    <source>
        <dbReference type="Ensembl" id="ENSSAUP00010059262.1"/>
    </source>
</evidence>
<comment type="pathway">
    <text evidence="2 9">Protein modification; protein ubiquitination.</text>
</comment>
<reference evidence="12" key="3">
    <citation type="submission" date="2025-09" db="UniProtKB">
        <authorList>
            <consortium name="Ensembl"/>
        </authorList>
    </citation>
    <scope>IDENTIFICATION</scope>
</reference>
<dbReference type="Pfam" id="PF00097">
    <property type="entry name" value="zf-C3HC4"/>
    <property type="match status" value="1"/>
</dbReference>
<keyword evidence="4 9" id="KW-0808">Transferase</keyword>
<dbReference type="CDD" id="cd09633">
    <property type="entry name" value="Deltex_C"/>
    <property type="match status" value="1"/>
</dbReference>
<dbReference type="GO" id="GO:0061630">
    <property type="term" value="F:ubiquitin protein ligase activity"/>
    <property type="evidence" value="ECO:0007669"/>
    <property type="project" value="UniProtKB-UniRule"/>
</dbReference>
<dbReference type="GO" id="GO:0005737">
    <property type="term" value="C:cytoplasm"/>
    <property type="evidence" value="ECO:0007669"/>
    <property type="project" value="UniProtKB-SubCell"/>
</dbReference>
<reference evidence="12" key="1">
    <citation type="submission" date="2021-04" db="EMBL/GenBank/DDBJ databases">
        <authorList>
            <consortium name="Wellcome Sanger Institute Data Sharing"/>
        </authorList>
    </citation>
    <scope>NUCLEOTIDE SEQUENCE [LARGE SCALE GENOMIC DNA]</scope>
</reference>
<dbReference type="UniPathway" id="UPA00143"/>
<dbReference type="GO" id="GO:0007219">
    <property type="term" value="P:Notch signaling pathway"/>
    <property type="evidence" value="ECO:0007669"/>
    <property type="project" value="InterPro"/>
</dbReference>
<dbReference type="InterPro" id="IPR001841">
    <property type="entry name" value="Znf_RING"/>
</dbReference>
<keyword evidence="13" id="KW-1185">Reference proteome</keyword>
<organism evidence="12 13">
    <name type="scientific">Sparus aurata</name>
    <name type="common">Gilthead sea bream</name>
    <dbReference type="NCBI Taxonomy" id="8175"/>
    <lineage>
        <taxon>Eukaryota</taxon>
        <taxon>Metazoa</taxon>
        <taxon>Chordata</taxon>
        <taxon>Craniata</taxon>
        <taxon>Vertebrata</taxon>
        <taxon>Euteleostomi</taxon>
        <taxon>Actinopterygii</taxon>
        <taxon>Neopterygii</taxon>
        <taxon>Teleostei</taxon>
        <taxon>Neoteleostei</taxon>
        <taxon>Acanthomorphata</taxon>
        <taxon>Eupercaria</taxon>
        <taxon>Spariformes</taxon>
        <taxon>Sparidae</taxon>
        <taxon>Sparus</taxon>
    </lineage>
</organism>
<protein>
    <recommendedName>
        <fullName evidence="9">E3 ubiquitin-protein ligase</fullName>
        <ecNumber evidence="9">2.3.2.27</ecNumber>
    </recommendedName>
</protein>
<dbReference type="GO" id="GO:0016567">
    <property type="term" value="P:protein ubiquitination"/>
    <property type="evidence" value="ECO:0007669"/>
    <property type="project" value="UniProtKB-UniRule"/>
</dbReference>
<name>A0A671YDH1_SPAAU</name>
<evidence type="ECO:0000256" key="7">
    <source>
        <dbReference type="ARBA" id="ARBA00022833"/>
    </source>
</evidence>
<keyword evidence="5 9" id="KW-0479">Metal-binding</keyword>
<evidence type="ECO:0000256" key="2">
    <source>
        <dbReference type="ARBA" id="ARBA00004906"/>
    </source>
</evidence>
<evidence type="ECO:0000256" key="6">
    <source>
        <dbReference type="ARBA" id="ARBA00022771"/>
    </source>
</evidence>
<keyword evidence="6 8" id="KW-0863">Zinc-finger</keyword>
<dbReference type="InterPro" id="IPR039399">
    <property type="entry name" value="Deltex_C_sf"/>
</dbReference>
<dbReference type="SMART" id="SM00184">
    <property type="entry name" value="RING"/>
    <property type="match status" value="1"/>
</dbReference>
<evidence type="ECO:0000256" key="8">
    <source>
        <dbReference type="PROSITE-ProRule" id="PRU00175"/>
    </source>
</evidence>
<dbReference type="EC" id="2.3.2.27" evidence="9"/>
<feature type="domain" description="RING-type" evidence="11">
    <location>
        <begin position="125"/>
        <end position="164"/>
    </location>
</feature>
<dbReference type="AlphaFoldDB" id="A0A671YDH1"/>
<dbReference type="SUPFAM" id="SSF57850">
    <property type="entry name" value="RING/U-box"/>
    <property type="match status" value="1"/>
</dbReference>
<dbReference type="OMA" id="EYSTCKT"/>
<dbReference type="InterPro" id="IPR018957">
    <property type="entry name" value="Znf_C3HC4_RING-type"/>
</dbReference>
<keyword evidence="9" id="KW-0963">Cytoplasm</keyword>
<dbReference type="InterPro" id="IPR039396">
    <property type="entry name" value="Deltex_C"/>
</dbReference>